<reference evidence="2" key="1">
    <citation type="journal article" date="2020" name="mSystems">
        <title>Genome- and Community-Level Interaction Insights into Carbon Utilization and Element Cycling Functions of Hydrothermarchaeota in Hydrothermal Sediment.</title>
        <authorList>
            <person name="Zhou Z."/>
            <person name="Liu Y."/>
            <person name="Xu W."/>
            <person name="Pan J."/>
            <person name="Luo Z.H."/>
            <person name="Li M."/>
        </authorList>
    </citation>
    <scope>NUCLEOTIDE SEQUENCE [LARGE SCALE GENOMIC DNA]</scope>
    <source>
        <strain evidence="2">SpSt-1179</strain>
    </source>
</reference>
<organism evidence="2">
    <name type="scientific">Mesotoga infera</name>
    <dbReference type="NCBI Taxonomy" id="1236046"/>
    <lineage>
        <taxon>Bacteria</taxon>
        <taxon>Thermotogati</taxon>
        <taxon>Thermotogota</taxon>
        <taxon>Thermotogae</taxon>
        <taxon>Kosmotogales</taxon>
        <taxon>Kosmotogaceae</taxon>
        <taxon>Mesotoga</taxon>
    </lineage>
</organism>
<keyword evidence="1" id="KW-0812">Transmembrane</keyword>
<evidence type="ECO:0000256" key="1">
    <source>
        <dbReference type="SAM" id="Phobius"/>
    </source>
</evidence>
<dbReference type="EMBL" id="DSBT01000260">
    <property type="protein sequence ID" value="HDP78271.1"/>
    <property type="molecule type" value="Genomic_DNA"/>
</dbReference>
<sequence>MVRILHSDSFSGQKGLVSLKRHFKFLVFIAIVAVVVVLSAFSFTSMWEDPPIIPGSGVTEIRMLSEWLPSIEGTMLDTEVYVINGSEEGGKFLLLGGTHPNEPGGTLAAIVFVENVSAISGTIYVIPRSNHSAFTHNDAMEGSPQFFSIQLPDGSQRVFRFGSRRTNPISQWPDPTIYLHPTGATLGGGEVSNLNRTFPGREDGYSTEKVAAAIMNLVLEEEIDLVCDLHESSPEYPVNNAIVFHQDSAELAIMTQMMLEMEGVDIRLEESPVNLRGLTHREIGDNSDAQVVLLEVSNPSQGRLRGKTTEDLVTEGIDKFYLQASKDGKLFAPYDETGYPLDLRVARHVSTIRVLLDSWNMMFPERRILLSDIPTYEGLVDGLGTYLNPVS</sequence>
<proteinExistence type="predicted"/>
<evidence type="ECO:0000313" key="2">
    <source>
        <dbReference type="EMBL" id="HDP78271.1"/>
    </source>
</evidence>
<feature type="transmembrane region" description="Helical" evidence="1">
    <location>
        <begin position="25"/>
        <end position="47"/>
    </location>
</feature>
<gene>
    <name evidence="2" type="ORF">ENN47_08845</name>
</gene>
<keyword evidence="1" id="KW-0472">Membrane</keyword>
<protein>
    <submittedName>
        <fullName evidence="2">Succinylglutamate desuccinylase</fullName>
    </submittedName>
</protein>
<keyword evidence="1" id="KW-1133">Transmembrane helix</keyword>
<accession>A0A7C1CXC7</accession>
<dbReference type="Gene3D" id="3.40.630.10">
    <property type="entry name" value="Zn peptidases"/>
    <property type="match status" value="2"/>
</dbReference>
<dbReference type="GO" id="GO:0046872">
    <property type="term" value="F:metal ion binding"/>
    <property type="evidence" value="ECO:0007669"/>
    <property type="project" value="UniProtKB-KW"/>
</dbReference>
<name>A0A7C1CXC7_9BACT</name>
<comment type="caution">
    <text evidence="2">The sequence shown here is derived from an EMBL/GenBank/DDBJ whole genome shotgun (WGS) entry which is preliminary data.</text>
</comment>
<dbReference type="SUPFAM" id="SSF53187">
    <property type="entry name" value="Zn-dependent exopeptidases"/>
    <property type="match status" value="1"/>
</dbReference>
<dbReference type="AlphaFoldDB" id="A0A7C1CXC7"/>
<dbReference type="Proteomes" id="UP000886198">
    <property type="component" value="Unassembled WGS sequence"/>
</dbReference>
<dbReference type="GO" id="GO:0016788">
    <property type="term" value="F:hydrolase activity, acting on ester bonds"/>
    <property type="evidence" value="ECO:0007669"/>
    <property type="project" value="InterPro"/>
</dbReference>